<accession>A0A1I1D4S8</accession>
<feature type="transmembrane region" description="Helical" evidence="1">
    <location>
        <begin position="12"/>
        <end position="43"/>
    </location>
</feature>
<dbReference type="RefSeq" id="WP_177209069.1">
    <property type="nucleotide sequence ID" value="NZ_FOKW01000001.1"/>
</dbReference>
<name>A0A1I1D4S8_NATHA</name>
<sequence length="48" mass="5065">MHISLGQKAIVATVGVLFALGAVVVFPWALTIIAFAVMIPFFYTVLGA</sequence>
<keyword evidence="1" id="KW-0812">Transmembrane</keyword>
<gene>
    <name evidence="2" type="ORF">SAMN05444422_101108</name>
</gene>
<keyword evidence="1" id="KW-0472">Membrane</keyword>
<dbReference type="EMBL" id="FOKW01000001">
    <property type="protein sequence ID" value="SFB68078.1"/>
    <property type="molecule type" value="Genomic_DNA"/>
</dbReference>
<organism evidence="2 3">
    <name type="scientific">Natronobacterium haloterrestre</name>
    <name type="common">Halobiforma haloterrestris</name>
    <dbReference type="NCBI Taxonomy" id="148448"/>
    <lineage>
        <taxon>Archaea</taxon>
        <taxon>Methanobacteriati</taxon>
        <taxon>Methanobacteriota</taxon>
        <taxon>Stenosarchaea group</taxon>
        <taxon>Halobacteria</taxon>
        <taxon>Halobacteriales</taxon>
        <taxon>Natrialbaceae</taxon>
        <taxon>Natronobacterium</taxon>
    </lineage>
</organism>
<evidence type="ECO:0000313" key="3">
    <source>
        <dbReference type="Proteomes" id="UP000199161"/>
    </source>
</evidence>
<keyword evidence="3" id="KW-1185">Reference proteome</keyword>
<evidence type="ECO:0000256" key="1">
    <source>
        <dbReference type="SAM" id="Phobius"/>
    </source>
</evidence>
<evidence type="ECO:0000313" key="2">
    <source>
        <dbReference type="EMBL" id="SFB68078.1"/>
    </source>
</evidence>
<protein>
    <submittedName>
        <fullName evidence="2">Uncharacterized protein</fullName>
    </submittedName>
</protein>
<reference evidence="3" key="1">
    <citation type="submission" date="2016-10" db="EMBL/GenBank/DDBJ databases">
        <authorList>
            <person name="Varghese N."/>
            <person name="Submissions S."/>
        </authorList>
    </citation>
    <scope>NUCLEOTIDE SEQUENCE [LARGE SCALE GENOMIC DNA]</scope>
    <source>
        <strain evidence="3">DSM 13078</strain>
    </source>
</reference>
<keyword evidence="1" id="KW-1133">Transmembrane helix</keyword>
<dbReference type="AlphaFoldDB" id="A0A1I1D4S8"/>
<proteinExistence type="predicted"/>
<dbReference type="Proteomes" id="UP000199161">
    <property type="component" value="Unassembled WGS sequence"/>
</dbReference>